<sequence length="208" mass="22741">MDLKDIAVIVGIIKDVVLAVAAVVTALVAVRGVSGWLRELRGRTEFESALALMKATYSLREALFSCRAPLILAGEFPSGYSQVTDGSNAEKKGKAYAHVLGERWSAVVATLSEFDARSLESEAIWGKDIRDATESLRKDVNTLYAAIVSYIDDAYIGGENFKEDPAFGIRVRRDVFASRDASDNALSNRILSNIQRIEMFASPHLGRP</sequence>
<keyword evidence="1" id="KW-0472">Membrane</keyword>
<keyword evidence="1" id="KW-1133">Transmembrane helix</keyword>
<feature type="transmembrane region" description="Helical" evidence="1">
    <location>
        <begin position="6"/>
        <end position="30"/>
    </location>
</feature>
<dbReference type="RefSeq" id="WP_349541719.1">
    <property type="nucleotide sequence ID" value="NZ_JAOALG010000001.1"/>
</dbReference>
<evidence type="ECO:0000313" key="2">
    <source>
        <dbReference type="EMBL" id="MEQ5839125.1"/>
    </source>
</evidence>
<protein>
    <submittedName>
        <fullName evidence="2">Uncharacterized protein</fullName>
    </submittedName>
</protein>
<evidence type="ECO:0000256" key="1">
    <source>
        <dbReference type="SAM" id="Phobius"/>
    </source>
</evidence>
<accession>A0ABV1LIL4</accession>
<name>A0ABV1LIL4_9BURK</name>
<dbReference type="EMBL" id="JAOALG010000001">
    <property type="protein sequence ID" value="MEQ5839125.1"/>
    <property type="molecule type" value="Genomic_DNA"/>
</dbReference>
<keyword evidence="1" id="KW-0812">Transmembrane</keyword>
<reference evidence="2 3" key="1">
    <citation type="journal article" date="2024" name="Chem. Sci.">
        <title>Discovery of a lagriamide polyketide by integrated genome mining, isotopic labeling, and untargeted metabolomics.</title>
        <authorList>
            <person name="Fergusson C.H."/>
            <person name="Saulog J."/>
            <person name="Paulo B.S."/>
            <person name="Wilson D.M."/>
            <person name="Liu D.Y."/>
            <person name="Morehouse N.J."/>
            <person name="Waterworth S."/>
            <person name="Barkei J."/>
            <person name="Gray C.A."/>
            <person name="Kwan J.C."/>
            <person name="Eustaquio A.S."/>
            <person name="Linington R.G."/>
        </authorList>
    </citation>
    <scope>NUCLEOTIDE SEQUENCE [LARGE SCALE GENOMIC DNA]</scope>
    <source>
        <strain evidence="2 3">RL17-338-BIF-B</strain>
    </source>
</reference>
<evidence type="ECO:0000313" key="3">
    <source>
        <dbReference type="Proteomes" id="UP001469089"/>
    </source>
</evidence>
<comment type="caution">
    <text evidence="2">The sequence shown here is derived from an EMBL/GenBank/DDBJ whole genome shotgun (WGS) entry which is preliminary data.</text>
</comment>
<dbReference type="Proteomes" id="UP001469089">
    <property type="component" value="Unassembled WGS sequence"/>
</dbReference>
<keyword evidence="3" id="KW-1185">Reference proteome</keyword>
<gene>
    <name evidence="2" type="ORF">N0A02_06690</name>
</gene>
<proteinExistence type="predicted"/>
<organism evidence="2 3">
    <name type="scientific">Paraburkholderia acidicola</name>
    <dbReference type="NCBI Taxonomy" id="1912599"/>
    <lineage>
        <taxon>Bacteria</taxon>
        <taxon>Pseudomonadati</taxon>
        <taxon>Pseudomonadota</taxon>
        <taxon>Betaproteobacteria</taxon>
        <taxon>Burkholderiales</taxon>
        <taxon>Burkholderiaceae</taxon>
        <taxon>Paraburkholderia</taxon>
    </lineage>
</organism>